<dbReference type="Gene3D" id="2.130.10.30">
    <property type="entry name" value="Regulator of chromosome condensation 1/beta-lactamase-inhibitor protein II"/>
    <property type="match status" value="2"/>
</dbReference>
<sequence>MIAAPLVTIAPYGAGRGPTGDPNDAGTVGQISLVKFEQLANGAMGGMALDGSGRVWTFGYNLYGELGIGKNSTQQMYYGGMKRVPYFIEENINIIKVGASYQTRFALSSAGEVYVWGQGSSGEMGDGSTRSENSIPKKVEGLPKIVDMFVSSSYVYVTGGAVFALAEDGKLYAWGYNNGGKLGVGTTTSFVTSPREVDLAALSPEFASGERTVVKVATGRASSHLLDSKGDLWAAGLNGYGEQAGTGASSTFKKIDPSRFDGAAIVDVDTAYNLAVAGDRVVAADENGTAWEWGATTGDAGDKNATMAKTAPQKIGISASEIDAYGYTPKAVQVTSSMHNGVFIDQHGRSWMWGNGVYYGFGAEGGNIPHYTQQRVYSSAAEQWPKVIGDGDTQSYDTSDKKPVYLGGGKTQIASHRSYGIDALHPTIYDEKYMMRDDDGYILDGDGNRIKYATGTTVDGVNGLTTGKYYLLDASNKIDPSRTAAIPAINPTDAMWINLAFQSVPYIKTFDISLSAYAILDTDGNIFKWGYDGSGAIAWGWDWEQKYDGTPYASSNAQVGLADRYCYEVMYMRGAPSIDIVDLQAGLKDNVKVYKDPVTGEVSNVAEVKLHLPKTVASAELESDVHSDVTELKYVIVPYDTDDPNFVVDNTAMTYEQFMAIYNAAADGSKGDLISSPVLSGSAEQNLTYEVDVPDNGRVIVWAVNDRYVDGPNGTKEYQNINHVSAAFVADNVYTPVSMNHKGVGVDPEGAETELYASTTDNVVKTNDDSSHTQKPFDEDLYGLPLDANGMAIGTSRDGDGNLVVDSDAAPTYGYDTTSIKSYEAVGDVGLPAGIKPYWKFKTHLDDAQTQVQPTTVSKDMNDEKLLQTGYAHTFYYDQDPDYWTTVEGEKTWEDSDDRLGFRPDEVTLTLKQYERNTTTGAKGAFIKDVETITFGEDAHGKWPFSFGSQKSYEYTYEIVEQEIPVYTTSIAYPNFVVGSGTNEDFSGTSVVNTLNLKPVKLNKVDSAKNPIVTDAAKFELTSATAGEKVLDESGVEQDSIELTTSLLNPYIVMPIQKPGTYHITETKAPAGYNLLTMPIEVVIGADGSVASTLGAVSLEEVALSGSDADRYSKAYNVVNKTASELPKAGGMGTIFLTLVSTAILFAAAFLLRRRSRVARASV</sequence>
<dbReference type="Pfam" id="PF05738">
    <property type="entry name" value="Cna_B"/>
    <property type="match status" value="1"/>
</dbReference>
<dbReference type="PANTHER" id="PTHR45982:SF1">
    <property type="entry name" value="REGULATOR OF CHROMOSOME CONDENSATION"/>
    <property type="match status" value="1"/>
</dbReference>
<gene>
    <name evidence="4" type="ORF">AAA083_08665</name>
</gene>
<dbReference type="NCBIfam" id="TIGR01167">
    <property type="entry name" value="LPXTG_anchor"/>
    <property type="match status" value="1"/>
</dbReference>
<dbReference type="InterPro" id="IPR008454">
    <property type="entry name" value="Collagen-bd_Cna-like_B-typ_dom"/>
</dbReference>
<keyword evidence="1" id="KW-0472">Membrane</keyword>
<comment type="caution">
    <text evidence="4">The sequence shown here is derived from an EMBL/GenBank/DDBJ whole genome shotgun (WGS) entry which is preliminary data.</text>
</comment>
<dbReference type="RefSeq" id="WP_102375814.1">
    <property type="nucleotide sequence ID" value="NZ_JBBNOP010000006.1"/>
</dbReference>
<name>A0ABV1JD80_9ACTN</name>
<proteinExistence type="predicted"/>
<keyword evidence="1" id="KW-0812">Transmembrane</keyword>
<dbReference type="InterPro" id="IPR009091">
    <property type="entry name" value="RCC1/BLIP-II"/>
</dbReference>
<dbReference type="Pfam" id="PF00415">
    <property type="entry name" value="RCC1"/>
    <property type="match status" value="2"/>
</dbReference>
<evidence type="ECO:0000259" key="3">
    <source>
        <dbReference type="Pfam" id="PF17802"/>
    </source>
</evidence>
<accession>A0ABV1JD80</accession>
<dbReference type="EMBL" id="JBBNOP010000006">
    <property type="protein sequence ID" value="MEQ3363046.1"/>
    <property type="molecule type" value="Genomic_DNA"/>
</dbReference>
<dbReference type="CDD" id="cd00222">
    <property type="entry name" value="CollagenBindB"/>
    <property type="match status" value="1"/>
</dbReference>
<dbReference type="Gene3D" id="2.60.40.1140">
    <property type="entry name" value="Collagen-binding surface protein Cna, B-type domain"/>
    <property type="match status" value="1"/>
</dbReference>
<dbReference type="PROSITE" id="PS50012">
    <property type="entry name" value="RCC1_3"/>
    <property type="match status" value="3"/>
</dbReference>
<dbReference type="InterPro" id="IPR051553">
    <property type="entry name" value="Ran_GTPase-activating"/>
</dbReference>
<dbReference type="Gene3D" id="2.60.40.10">
    <property type="entry name" value="Immunoglobulins"/>
    <property type="match status" value="1"/>
</dbReference>
<dbReference type="Pfam" id="PF17802">
    <property type="entry name" value="SpaA"/>
    <property type="match status" value="1"/>
</dbReference>
<feature type="domain" description="CNA-B" evidence="2">
    <location>
        <begin position="887"/>
        <end position="971"/>
    </location>
</feature>
<dbReference type="InterPro" id="IPR013783">
    <property type="entry name" value="Ig-like_fold"/>
</dbReference>
<keyword evidence="1" id="KW-1133">Transmembrane helix</keyword>
<reference evidence="4 5" key="1">
    <citation type="submission" date="2024-04" db="EMBL/GenBank/DDBJ databases">
        <title>Human intestinal bacterial collection.</title>
        <authorList>
            <person name="Pauvert C."/>
            <person name="Hitch T.C.A."/>
            <person name="Clavel T."/>
        </authorList>
    </citation>
    <scope>NUCLEOTIDE SEQUENCE [LARGE SCALE GENOMIC DNA]</scope>
    <source>
        <strain evidence="4 5">CLA-KB-H42</strain>
    </source>
</reference>
<protein>
    <submittedName>
        <fullName evidence="4">Cna B-type domain-containing protein</fullName>
    </submittedName>
</protein>
<keyword evidence="5" id="KW-1185">Reference proteome</keyword>
<dbReference type="InterPro" id="IPR041033">
    <property type="entry name" value="SpaA_PFL_dom_1"/>
</dbReference>
<evidence type="ECO:0000313" key="5">
    <source>
        <dbReference type="Proteomes" id="UP001487305"/>
    </source>
</evidence>
<dbReference type="PANTHER" id="PTHR45982">
    <property type="entry name" value="REGULATOR OF CHROMOSOME CONDENSATION"/>
    <property type="match status" value="1"/>
</dbReference>
<evidence type="ECO:0000256" key="1">
    <source>
        <dbReference type="SAM" id="Phobius"/>
    </source>
</evidence>
<dbReference type="Proteomes" id="UP001487305">
    <property type="component" value="Unassembled WGS sequence"/>
</dbReference>
<dbReference type="InterPro" id="IPR000408">
    <property type="entry name" value="Reg_chr_condens"/>
</dbReference>
<evidence type="ECO:0000313" key="4">
    <source>
        <dbReference type="EMBL" id="MEQ3363046.1"/>
    </source>
</evidence>
<feature type="transmembrane region" description="Helical" evidence="1">
    <location>
        <begin position="1129"/>
        <end position="1152"/>
    </location>
</feature>
<feature type="domain" description="SpaA-like prealbumin fold" evidence="3">
    <location>
        <begin position="1000"/>
        <end position="1089"/>
    </location>
</feature>
<organism evidence="4 5">
    <name type="scientific">Raoultibacter massiliensis</name>
    <dbReference type="NCBI Taxonomy" id="1852371"/>
    <lineage>
        <taxon>Bacteria</taxon>
        <taxon>Bacillati</taxon>
        <taxon>Actinomycetota</taxon>
        <taxon>Coriobacteriia</taxon>
        <taxon>Eggerthellales</taxon>
        <taxon>Eggerthellaceae</taxon>
        <taxon>Raoultibacter</taxon>
    </lineage>
</organism>
<dbReference type="SUPFAM" id="SSF50985">
    <property type="entry name" value="RCC1/BLIP-II"/>
    <property type="match status" value="1"/>
</dbReference>
<evidence type="ECO:0000259" key="2">
    <source>
        <dbReference type="Pfam" id="PF05738"/>
    </source>
</evidence>
<dbReference type="SUPFAM" id="SSF49478">
    <property type="entry name" value="Cna protein B-type domain"/>
    <property type="match status" value="1"/>
</dbReference>